<dbReference type="RefSeq" id="WP_317946884.1">
    <property type="nucleotide sequence ID" value="NZ_JAUBDI010000037.1"/>
</dbReference>
<accession>A0ABU4GG64</accession>
<dbReference type="CDD" id="cd02696">
    <property type="entry name" value="MurNAc-LAA"/>
    <property type="match status" value="1"/>
</dbReference>
<feature type="domain" description="MurNAc-LAA" evidence="2">
    <location>
        <begin position="64"/>
        <end position="177"/>
    </location>
</feature>
<dbReference type="SMART" id="SM00646">
    <property type="entry name" value="Ami_3"/>
    <property type="match status" value="1"/>
</dbReference>
<dbReference type="GO" id="GO:0008745">
    <property type="term" value="F:N-acetylmuramoyl-L-alanine amidase activity"/>
    <property type="evidence" value="ECO:0007669"/>
    <property type="project" value="UniProtKB-EC"/>
</dbReference>
<comment type="caution">
    <text evidence="3">The sequence shown here is derived from an EMBL/GenBank/DDBJ whole genome shotgun (WGS) entry which is preliminary data.</text>
</comment>
<dbReference type="Pfam" id="PF01520">
    <property type="entry name" value="Amidase_3"/>
    <property type="match status" value="1"/>
</dbReference>
<dbReference type="EC" id="3.5.1.28" evidence="3"/>
<dbReference type="InterPro" id="IPR050695">
    <property type="entry name" value="N-acetylmuramoyl_amidase_3"/>
</dbReference>
<protein>
    <submittedName>
        <fullName evidence="3">N-acetylmuramoyl-L-alanine amidase</fullName>
        <ecNumber evidence="3">3.5.1.28</ecNumber>
    </submittedName>
</protein>
<dbReference type="Gene3D" id="3.40.630.40">
    <property type="entry name" value="Zn-dependent exopeptidases"/>
    <property type="match status" value="1"/>
</dbReference>
<name>A0ABU4GG64_9BACL</name>
<evidence type="ECO:0000313" key="4">
    <source>
        <dbReference type="Proteomes" id="UP001282284"/>
    </source>
</evidence>
<dbReference type="SUPFAM" id="SSF53187">
    <property type="entry name" value="Zn-dependent exopeptidases"/>
    <property type="match status" value="1"/>
</dbReference>
<evidence type="ECO:0000256" key="1">
    <source>
        <dbReference type="ARBA" id="ARBA00022801"/>
    </source>
</evidence>
<dbReference type="PANTHER" id="PTHR30404:SF0">
    <property type="entry name" value="N-ACETYLMURAMOYL-L-ALANINE AMIDASE AMIC"/>
    <property type="match status" value="1"/>
</dbReference>
<organism evidence="3 4">
    <name type="scientific">Sporosarcina saromensis</name>
    <dbReference type="NCBI Taxonomy" id="359365"/>
    <lineage>
        <taxon>Bacteria</taxon>
        <taxon>Bacillati</taxon>
        <taxon>Bacillota</taxon>
        <taxon>Bacilli</taxon>
        <taxon>Bacillales</taxon>
        <taxon>Caryophanaceae</taxon>
        <taxon>Sporosarcina</taxon>
    </lineage>
</organism>
<sequence>MTILLIDAGHGPNTPGKRSPDGLLREFTFNAAVANLTKQHLIAKGITVRFAHDKTRDVPLTERTTYANRQQVAAFISIHANAYGNTWNAAQGIETYIYPTAGTQTQLLANLLHTSLLTACNRKDRGIKKANFAVLRETTMPAVLLECGFMTNREEAQLLLDPKYQQQCANAIAFGVLAWLYRLDKG</sequence>
<dbReference type="InterPro" id="IPR002508">
    <property type="entry name" value="MurNAc-LAA_cat"/>
</dbReference>
<keyword evidence="1 3" id="KW-0378">Hydrolase</keyword>
<proteinExistence type="predicted"/>
<evidence type="ECO:0000313" key="3">
    <source>
        <dbReference type="EMBL" id="MDW0115285.1"/>
    </source>
</evidence>
<reference evidence="3 4" key="1">
    <citation type="submission" date="2023-06" db="EMBL/GenBank/DDBJ databases">
        <title>Sporosarcina sp. nov., isolated from Korean traditional fermented seafood 'Jeotgal'.</title>
        <authorList>
            <person name="Yang A.I."/>
            <person name="Shin N.-R."/>
        </authorList>
    </citation>
    <scope>NUCLEOTIDE SEQUENCE [LARGE SCALE GENOMIC DNA]</scope>
    <source>
        <strain evidence="3 4">KCTC13119</strain>
    </source>
</reference>
<dbReference type="Proteomes" id="UP001282284">
    <property type="component" value="Unassembled WGS sequence"/>
</dbReference>
<dbReference type="EMBL" id="JAUBDI010000037">
    <property type="protein sequence ID" value="MDW0115285.1"/>
    <property type="molecule type" value="Genomic_DNA"/>
</dbReference>
<keyword evidence="4" id="KW-1185">Reference proteome</keyword>
<gene>
    <name evidence="3" type="ORF">QT711_19225</name>
</gene>
<dbReference type="PANTHER" id="PTHR30404">
    <property type="entry name" value="N-ACETYLMURAMOYL-L-ALANINE AMIDASE"/>
    <property type="match status" value="1"/>
</dbReference>
<evidence type="ECO:0000259" key="2">
    <source>
        <dbReference type="SMART" id="SM00646"/>
    </source>
</evidence>